<proteinExistence type="predicted"/>
<dbReference type="Proteomes" id="UP000569732">
    <property type="component" value="Unassembled WGS sequence"/>
</dbReference>
<dbReference type="AlphaFoldDB" id="A0A853IKI2"/>
<dbReference type="EMBL" id="JACCKB010000105">
    <property type="protein sequence ID" value="NYZ69585.1"/>
    <property type="molecule type" value="Genomic_DNA"/>
</dbReference>
<evidence type="ECO:0000313" key="1">
    <source>
        <dbReference type="EMBL" id="NYZ69585.1"/>
    </source>
</evidence>
<protein>
    <submittedName>
        <fullName evidence="1">Uncharacterized protein</fullName>
    </submittedName>
</protein>
<keyword evidence="2" id="KW-1185">Reference proteome</keyword>
<evidence type="ECO:0000313" key="2">
    <source>
        <dbReference type="Proteomes" id="UP000569732"/>
    </source>
</evidence>
<organism evidence="1 2">
    <name type="scientific">Spartinivicinus marinus</name>
    <dbReference type="NCBI Taxonomy" id="2994442"/>
    <lineage>
        <taxon>Bacteria</taxon>
        <taxon>Pseudomonadati</taxon>
        <taxon>Pseudomonadota</taxon>
        <taxon>Gammaproteobacteria</taxon>
        <taxon>Oceanospirillales</taxon>
        <taxon>Zooshikellaceae</taxon>
        <taxon>Spartinivicinus</taxon>
    </lineage>
</organism>
<reference evidence="1 2" key="1">
    <citation type="submission" date="2020-07" db="EMBL/GenBank/DDBJ databases">
        <title>Endozoicomonas sp. nov., isolated from sediment.</title>
        <authorList>
            <person name="Gu T."/>
        </authorList>
    </citation>
    <scope>NUCLEOTIDE SEQUENCE [LARGE SCALE GENOMIC DNA]</scope>
    <source>
        <strain evidence="1 2">SM1973</strain>
    </source>
</reference>
<gene>
    <name evidence="1" type="ORF">H0A36_26580</name>
</gene>
<name>A0A853IKI2_9GAMM</name>
<dbReference type="RefSeq" id="WP_180571568.1">
    <property type="nucleotide sequence ID" value="NZ_JACCKB010000105.1"/>
</dbReference>
<accession>A0A853IKI2</accession>
<comment type="caution">
    <text evidence="1">The sequence shown here is derived from an EMBL/GenBank/DDBJ whole genome shotgun (WGS) entry which is preliminary data.</text>
</comment>
<sequence length="199" mass="22373">MIKKLCAVSLVSHPKVLAQGAFNGEYLIVDQLTPLSGRLEQWQPGLLETLNHTLNKQFLILVEDASRLFNMGYTLTLDQSAPAENRSYQNIALDYYFALSGLGEIQGNQLGNIIFQHGLQRHQIHRNSINIDKDDKGRNRYDIDYQRFTGYQRAVLLLVLGALHFNPASHDYLTLLLGSKPPDKLAHLPPGLAAIIRGR</sequence>